<proteinExistence type="predicted"/>
<evidence type="ECO:0000313" key="2">
    <source>
        <dbReference type="EMBL" id="GFD25260.1"/>
    </source>
</evidence>
<dbReference type="AlphaFoldDB" id="A0A699US24"/>
<feature type="compositionally biased region" description="Low complexity" evidence="1">
    <location>
        <begin position="20"/>
        <end position="33"/>
    </location>
</feature>
<reference evidence="2" key="1">
    <citation type="journal article" date="2019" name="Sci. Rep.">
        <title>Draft genome of Tanacetum cinerariifolium, the natural source of mosquito coil.</title>
        <authorList>
            <person name="Yamashiro T."/>
            <person name="Shiraishi A."/>
            <person name="Satake H."/>
            <person name="Nakayama K."/>
        </authorList>
    </citation>
    <scope>NUCLEOTIDE SEQUENCE</scope>
</reference>
<name>A0A699US24_TANCI</name>
<feature type="non-terminal residue" evidence="2">
    <location>
        <position position="1"/>
    </location>
</feature>
<feature type="region of interest" description="Disordered" evidence="1">
    <location>
        <begin position="1"/>
        <end position="44"/>
    </location>
</feature>
<protein>
    <submittedName>
        <fullName evidence="2">Uncharacterized protein</fullName>
    </submittedName>
</protein>
<comment type="caution">
    <text evidence="2">The sequence shown here is derived from an EMBL/GenBank/DDBJ whole genome shotgun (WGS) entry which is preliminary data.</text>
</comment>
<sequence>DMPPQRIFALTGPPPRCDVAESSAADAARAPRSQYDFVDTVEAG</sequence>
<gene>
    <name evidence="2" type="ORF">Tci_897229</name>
</gene>
<organism evidence="2">
    <name type="scientific">Tanacetum cinerariifolium</name>
    <name type="common">Dalmatian daisy</name>
    <name type="synonym">Chrysanthemum cinerariifolium</name>
    <dbReference type="NCBI Taxonomy" id="118510"/>
    <lineage>
        <taxon>Eukaryota</taxon>
        <taxon>Viridiplantae</taxon>
        <taxon>Streptophyta</taxon>
        <taxon>Embryophyta</taxon>
        <taxon>Tracheophyta</taxon>
        <taxon>Spermatophyta</taxon>
        <taxon>Magnoliopsida</taxon>
        <taxon>eudicotyledons</taxon>
        <taxon>Gunneridae</taxon>
        <taxon>Pentapetalae</taxon>
        <taxon>asterids</taxon>
        <taxon>campanulids</taxon>
        <taxon>Asterales</taxon>
        <taxon>Asteraceae</taxon>
        <taxon>Asteroideae</taxon>
        <taxon>Anthemideae</taxon>
        <taxon>Anthemidinae</taxon>
        <taxon>Tanacetum</taxon>
    </lineage>
</organism>
<accession>A0A699US24</accession>
<evidence type="ECO:0000256" key="1">
    <source>
        <dbReference type="SAM" id="MobiDB-lite"/>
    </source>
</evidence>
<dbReference type="EMBL" id="BKCJ011359226">
    <property type="protein sequence ID" value="GFD25260.1"/>
    <property type="molecule type" value="Genomic_DNA"/>
</dbReference>